<dbReference type="CDD" id="cd01949">
    <property type="entry name" value="GGDEF"/>
    <property type="match status" value="1"/>
</dbReference>
<dbReference type="InterPro" id="IPR043128">
    <property type="entry name" value="Rev_trsase/Diguanyl_cyclase"/>
</dbReference>
<comment type="caution">
    <text evidence="3">The sequence shown here is derived from an EMBL/GenBank/DDBJ whole genome shotgun (WGS) entry which is preliminary data.</text>
</comment>
<dbReference type="InterPro" id="IPR035919">
    <property type="entry name" value="EAL_sf"/>
</dbReference>
<dbReference type="SUPFAM" id="SSF141868">
    <property type="entry name" value="EAL domain-like"/>
    <property type="match status" value="1"/>
</dbReference>
<dbReference type="SUPFAM" id="SSF55073">
    <property type="entry name" value="Nucleotide cyclase"/>
    <property type="match status" value="1"/>
</dbReference>
<dbReference type="Gene3D" id="3.30.70.270">
    <property type="match status" value="1"/>
</dbReference>
<sequence>MILELQNTILEMIARGEPLAITVEQLCSNVEAVIPGISASVLTYDGSHLHPLAAPSLPSHYSAALEDLEAGAFAGSCGTAAYRGEPVIVTDIETDPLWENFKHLALPLGFKACWSTPIRNAAGVIGTFAFYYREHRGPSVREQKTVEACVHLCSIAIDRNERVLERERLIHADALTGLPNRVRFNQFVEEGAGGPSQPCALLLADIDNLKSANDIFGHAAGDALIKVVAERIAAAAARGRTFRLSGGEFAIIVEGGAAGHLKALADAILSAITAPSWCDGHVIHPSVTIGGALAKAGNDLEGVRRQADVALYHAKERSRGQYVQYTPELGTVQTKRFRAIRDVRLALAEDRLDAFYQPIVRLDTGHIVGFEALCRMRSPSGEIIAAANFHEATKDAHIAADLTYQMLLRVAHDIRG</sequence>
<dbReference type="InterPro" id="IPR029016">
    <property type="entry name" value="GAF-like_dom_sf"/>
</dbReference>
<dbReference type="InterPro" id="IPR000160">
    <property type="entry name" value="GGDEF_dom"/>
</dbReference>
<reference evidence="3 4" key="1">
    <citation type="submission" date="2020-08" db="EMBL/GenBank/DDBJ databases">
        <title>Genomic Encyclopedia of Type Strains, Phase IV (KMG-IV): sequencing the most valuable type-strain genomes for metagenomic binning, comparative biology and taxonomic classification.</title>
        <authorList>
            <person name="Goeker M."/>
        </authorList>
    </citation>
    <scope>NUCLEOTIDE SEQUENCE [LARGE SCALE GENOMIC DNA]</scope>
    <source>
        <strain evidence="3 4">DSM 102134</strain>
    </source>
</reference>
<organism evidence="3 4">
    <name type="scientific">Pseudorhizobium flavum</name>
    <dbReference type="NCBI Taxonomy" id="1335061"/>
    <lineage>
        <taxon>Bacteria</taxon>
        <taxon>Pseudomonadati</taxon>
        <taxon>Pseudomonadota</taxon>
        <taxon>Alphaproteobacteria</taxon>
        <taxon>Hyphomicrobiales</taxon>
        <taxon>Rhizobiaceae</taxon>
        <taxon>Rhizobium/Agrobacterium group</taxon>
        <taxon>Pseudorhizobium</taxon>
    </lineage>
</organism>
<dbReference type="PANTHER" id="PTHR44757:SF2">
    <property type="entry name" value="BIOFILM ARCHITECTURE MAINTENANCE PROTEIN MBAA"/>
    <property type="match status" value="1"/>
</dbReference>
<proteinExistence type="predicted"/>
<accession>A0A7W9YY51</accession>
<dbReference type="SMART" id="SM00267">
    <property type="entry name" value="GGDEF"/>
    <property type="match status" value="1"/>
</dbReference>
<dbReference type="PROSITE" id="PS50887">
    <property type="entry name" value="GGDEF"/>
    <property type="match status" value="1"/>
</dbReference>
<dbReference type="Pfam" id="PF00990">
    <property type="entry name" value="GGDEF"/>
    <property type="match status" value="1"/>
</dbReference>
<dbReference type="EMBL" id="JACHEJ010000005">
    <property type="protein sequence ID" value="MBB6180550.1"/>
    <property type="molecule type" value="Genomic_DNA"/>
</dbReference>
<dbReference type="InterPro" id="IPR001633">
    <property type="entry name" value="EAL_dom"/>
</dbReference>
<gene>
    <name evidence="3" type="ORF">HNQ75_002529</name>
</gene>
<dbReference type="Pfam" id="PF13185">
    <property type="entry name" value="GAF_2"/>
    <property type="match status" value="1"/>
</dbReference>
<keyword evidence="4" id="KW-1185">Reference proteome</keyword>
<dbReference type="NCBIfam" id="TIGR00254">
    <property type="entry name" value="GGDEF"/>
    <property type="match status" value="1"/>
</dbReference>
<feature type="domain" description="EAL" evidence="1">
    <location>
        <begin position="336"/>
        <end position="416"/>
    </location>
</feature>
<dbReference type="Gene3D" id="3.30.450.40">
    <property type="match status" value="1"/>
</dbReference>
<evidence type="ECO:0000259" key="2">
    <source>
        <dbReference type="PROSITE" id="PS50887"/>
    </source>
</evidence>
<dbReference type="InterPro" id="IPR029787">
    <property type="entry name" value="Nucleotide_cyclase"/>
</dbReference>
<dbReference type="AlphaFoldDB" id="A0A7W9YY51"/>
<dbReference type="PANTHER" id="PTHR44757">
    <property type="entry name" value="DIGUANYLATE CYCLASE DGCP"/>
    <property type="match status" value="1"/>
</dbReference>
<evidence type="ECO:0000259" key="1">
    <source>
        <dbReference type="PROSITE" id="PS50883"/>
    </source>
</evidence>
<dbReference type="SMART" id="SM00065">
    <property type="entry name" value="GAF"/>
    <property type="match status" value="1"/>
</dbReference>
<dbReference type="SUPFAM" id="SSF55781">
    <property type="entry name" value="GAF domain-like"/>
    <property type="match status" value="1"/>
</dbReference>
<name>A0A7W9YY51_9HYPH</name>
<dbReference type="InterPro" id="IPR003018">
    <property type="entry name" value="GAF"/>
</dbReference>
<dbReference type="Pfam" id="PF00563">
    <property type="entry name" value="EAL"/>
    <property type="match status" value="1"/>
</dbReference>
<dbReference type="Proteomes" id="UP000535501">
    <property type="component" value="Unassembled WGS sequence"/>
</dbReference>
<dbReference type="InterPro" id="IPR052155">
    <property type="entry name" value="Biofilm_reg_signaling"/>
</dbReference>
<dbReference type="PROSITE" id="PS50883">
    <property type="entry name" value="EAL"/>
    <property type="match status" value="1"/>
</dbReference>
<feature type="domain" description="GGDEF" evidence="2">
    <location>
        <begin position="197"/>
        <end position="327"/>
    </location>
</feature>
<protein>
    <submittedName>
        <fullName evidence="3">Diguanylate cyclase (GGDEF)-like protein</fullName>
    </submittedName>
</protein>
<dbReference type="Gene3D" id="3.20.20.450">
    <property type="entry name" value="EAL domain"/>
    <property type="match status" value="1"/>
</dbReference>
<evidence type="ECO:0000313" key="4">
    <source>
        <dbReference type="Proteomes" id="UP000535501"/>
    </source>
</evidence>
<evidence type="ECO:0000313" key="3">
    <source>
        <dbReference type="EMBL" id="MBB6180550.1"/>
    </source>
</evidence>